<dbReference type="GO" id="GO:0004674">
    <property type="term" value="F:protein serine/threonine kinase activity"/>
    <property type="evidence" value="ECO:0007669"/>
    <property type="project" value="TreeGrafter"/>
</dbReference>
<feature type="domain" description="CCHC-type" evidence="4">
    <location>
        <begin position="545"/>
        <end position="560"/>
    </location>
</feature>
<accession>A0A8H5ZSZ5</accession>
<evidence type="ECO:0000313" key="6">
    <source>
        <dbReference type="Proteomes" id="UP000624244"/>
    </source>
</evidence>
<dbReference type="InterPro" id="IPR011009">
    <property type="entry name" value="Kinase-like_dom_sf"/>
</dbReference>
<sequence length="642" mass="71834">MSHFDMTDSAGPCDPTSDPSTLGQPIEVASREAMPFKHIRKIGQDGSAVIKMVSHAFTNQIFALKTFRRYNRRQFEGVKRVFINEISIMRRLSSHLHIIQLRGSYICDRELFILLRPVADGGDLAAYITRVLESGLLSEQEIILNRAFGCLADGLAFIHKHTIRHKDIKPQNIMVHEGRVLYTDFGISFDADQHDTTTVGCPVLFTRRYCAPEVKDWANRNRKWDVYSLGCVYLEILDALEPEVGLRHMDDRPYFAKLEEVRPLLSQASVTGGARKGLFSLCHDMLDPDQLKRVDANIVVHRLTKFSDLSYDSDIRLFCNDCLHVVESSNPEECNEEEKSKDKETWQEKEGDFAMESIDADLTADGGSSDIEMYSDTRTSSDRGTSSDKGSQGISMDVDSVANTGTGHQATTSPKVPATDISRFYCTIWGELGHTLSKCPNECWACGELYHKSDDCPNRCWTCDEVGHYAKDCPNECDACGDIGHSTVDCPDACWTCGELGHLARDCEDECFVCGRLGHDTQKCKGKCHKCGKIGHWKRDCNNACFHCGELGHWAAQCPSKLRRGREDKCFKYHSSLPFTLAVILIIDGRRKTRSLGTSLSAEATGMVVNIESSTPGRLPAEVLLAKMNTLIIYPKSSFDLF</sequence>
<dbReference type="InterPro" id="IPR000719">
    <property type="entry name" value="Prot_kinase_dom"/>
</dbReference>
<dbReference type="PANTHER" id="PTHR44167:SF25">
    <property type="entry name" value="PROTEIN KINASE DOMAIN CONTAINING PROTEIN"/>
    <property type="match status" value="1"/>
</dbReference>
<dbReference type="Pfam" id="PF14392">
    <property type="entry name" value="zf-CCHC_4"/>
    <property type="match status" value="2"/>
</dbReference>
<feature type="domain" description="CCHC-type" evidence="4">
    <location>
        <begin position="477"/>
        <end position="492"/>
    </location>
</feature>
<dbReference type="CDD" id="cd00180">
    <property type="entry name" value="PKc"/>
    <property type="match status" value="1"/>
</dbReference>
<evidence type="ECO:0000259" key="3">
    <source>
        <dbReference type="PROSITE" id="PS50011"/>
    </source>
</evidence>
<dbReference type="GO" id="GO:0044773">
    <property type="term" value="P:mitotic DNA damage checkpoint signaling"/>
    <property type="evidence" value="ECO:0007669"/>
    <property type="project" value="TreeGrafter"/>
</dbReference>
<dbReference type="SMART" id="SM00343">
    <property type="entry name" value="ZnF_C2HC"/>
    <property type="match status" value="8"/>
</dbReference>
<dbReference type="EMBL" id="WNKQ01000001">
    <property type="protein sequence ID" value="KAF5854589.1"/>
    <property type="molecule type" value="Genomic_DNA"/>
</dbReference>
<feature type="region of interest" description="Disordered" evidence="2">
    <location>
        <begin position="362"/>
        <end position="414"/>
    </location>
</feature>
<feature type="region of interest" description="Disordered" evidence="2">
    <location>
        <begin position="329"/>
        <end position="349"/>
    </location>
</feature>
<dbReference type="Gene3D" id="1.10.510.10">
    <property type="entry name" value="Transferase(Phosphotransferase) domain 1"/>
    <property type="match status" value="1"/>
</dbReference>
<dbReference type="Gene3D" id="3.30.200.20">
    <property type="entry name" value="Phosphorylase Kinase, domain 1"/>
    <property type="match status" value="1"/>
</dbReference>
<dbReference type="GO" id="GO:0003676">
    <property type="term" value="F:nucleic acid binding"/>
    <property type="evidence" value="ECO:0007669"/>
    <property type="project" value="InterPro"/>
</dbReference>
<gene>
    <name evidence="5" type="ORF">GGP41_007406</name>
</gene>
<dbReference type="PROSITE" id="PS00108">
    <property type="entry name" value="PROTEIN_KINASE_ST"/>
    <property type="match status" value="1"/>
</dbReference>
<dbReference type="InterPro" id="IPR008271">
    <property type="entry name" value="Ser/Thr_kinase_AS"/>
</dbReference>
<keyword evidence="1" id="KW-0479">Metal-binding</keyword>
<feature type="compositionally biased region" description="Polar residues" evidence="2">
    <location>
        <begin position="401"/>
        <end position="414"/>
    </location>
</feature>
<evidence type="ECO:0000256" key="2">
    <source>
        <dbReference type="SAM" id="MobiDB-lite"/>
    </source>
</evidence>
<dbReference type="InterPro" id="IPR036875">
    <property type="entry name" value="Znf_CCHC_sf"/>
</dbReference>
<dbReference type="Proteomes" id="UP000624244">
    <property type="component" value="Unassembled WGS sequence"/>
</dbReference>
<dbReference type="PROSITE" id="PS50158">
    <property type="entry name" value="ZF_CCHC"/>
    <property type="match status" value="7"/>
</dbReference>
<dbReference type="GO" id="GO:0008270">
    <property type="term" value="F:zinc ion binding"/>
    <property type="evidence" value="ECO:0007669"/>
    <property type="project" value="UniProtKB-KW"/>
</dbReference>
<evidence type="ECO:0000259" key="4">
    <source>
        <dbReference type="PROSITE" id="PS50158"/>
    </source>
</evidence>
<feature type="domain" description="CCHC-type" evidence="4">
    <location>
        <begin position="511"/>
        <end position="525"/>
    </location>
</feature>
<organism evidence="5 6">
    <name type="scientific">Cochliobolus sativus</name>
    <name type="common">Common root rot and spot blotch fungus</name>
    <name type="synonym">Bipolaris sorokiniana</name>
    <dbReference type="NCBI Taxonomy" id="45130"/>
    <lineage>
        <taxon>Eukaryota</taxon>
        <taxon>Fungi</taxon>
        <taxon>Dikarya</taxon>
        <taxon>Ascomycota</taxon>
        <taxon>Pezizomycotina</taxon>
        <taxon>Dothideomycetes</taxon>
        <taxon>Pleosporomycetidae</taxon>
        <taxon>Pleosporales</taxon>
        <taxon>Pleosporineae</taxon>
        <taxon>Pleosporaceae</taxon>
        <taxon>Bipolaris</taxon>
    </lineage>
</organism>
<keyword evidence="1" id="KW-0862">Zinc</keyword>
<dbReference type="GO" id="GO:0005634">
    <property type="term" value="C:nucleus"/>
    <property type="evidence" value="ECO:0007669"/>
    <property type="project" value="TreeGrafter"/>
</dbReference>
<feature type="domain" description="CCHC-type" evidence="4">
    <location>
        <begin position="459"/>
        <end position="475"/>
    </location>
</feature>
<reference evidence="5" key="1">
    <citation type="submission" date="2019-11" db="EMBL/GenBank/DDBJ databases">
        <title>Bipolaris sorokiniana Genome sequencing.</title>
        <authorList>
            <person name="Wang H."/>
        </authorList>
    </citation>
    <scope>NUCLEOTIDE SEQUENCE</scope>
</reference>
<dbReference type="Pfam" id="PF00098">
    <property type="entry name" value="zf-CCHC"/>
    <property type="match status" value="4"/>
</dbReference>
<evidence type="ECO:0000256" key="1">
    <source>
        <dbReference type="PROSITE-ProRule" id="PRU00047"/>
    </source>
</evidence>
<dbReference type="Gene3D" id="4.10.60.10">
    <property type="entry name" value="Zinc finger, CCHC-type"/>
    <property type="match status" value="4"/>
</dbReference>
<keyword evidence="1" id="KW-0863">Zinc-finger</keyword>
<feature type="compositionally biased region" description="Basic and acidic residues" evidence="2">
    <location>
        <begin position="337"/>
        <end position="349"/>
    </location>
</feature>
<dbReference type="SMART" id="SM00220">
    <property type="entry name" value="S_TKc"/>
    <property type="match status" value="1"/>
</dbReference>
<feature type="domain" description="CCHC-type" evidence="4">
    <location>
        <begin position="443"/>
        <end position="458"/>
    </location>
</feature>
<protein>
    <recommendedName>
        <fullName evidence="7">Protein kinase domain-containing protein</fullName>
    </recommendedName>
</protein>
<dbReference type="SUPFAM" id="SSF56112">
    <property type="entry name" value="Protein kinase-like (PK-like)"/>
    <property type="match status" value="1"/>
</dbReference>
<dbReference type="PROSITE" id="PS50011">
    <property type="entry name" value="PROTEIN_KINASE_DOM"/>
    <property type="match status" value="1"/>
</dbReference>
<feature type="compositionally biased region" description="Low complexity" evidence="2">
    <location>
        <begin position="376"/>
        <end position="391"/>
    </location>
</feature>
<feature type="domain" description="CCHC-type" evidence="4">
    <location>
        <begin position="527"/>
        <end position="541"/>
    </location>
</feature>
<evidence type="ECO:0000313" key="5">
    <source>
        <dbReference type="EMBL" id="KAF5854589.1"/>
    </source>
</evidence>
<proteinExistence type="predicted"/>
<feature type="region of interest" description="Disordered" evidence="2">
    <location>
        <begin position="1"/>
        <end position="23"/>
    </location>
</feature>
<dbReference type="GO" id="GO:0005524">
    <property type="term" value="F:ATP binding"/>
    <property type="evidence" value="ECO:0007669"/>
    <property type="project" value="InterPro"/>
</dbReference>
<feature type="domain" description="CCHC-type" evidence="4">
    <location>
        <begin position="494"/>
        <end position="509"/>
    </location>
</feature>
<dbReference type="AlphaFoldDB" id="A0A8H5ZSZ5"/>
<dbReference type="InterPro" id="IPR001878">
    <property type="entry name" value="Znf_CCHC"/>
</dbReference>
<dbReference type="Pfam" id="PF00069">
    <property type="entry name" value="Pkinase"/>
    <property type="match status" value="1"/>
</dbReference>
<dbReference type="InterPro" id="IPR025836">
    <property type="entry name" value="Zn_knuckle_CX2CX4HX4C"/>
</dbReference>
<dbReference type="GO" id="GO:0005737">
    <property type="term" value="C:cytoplasm"/>
    <property type="evidence" value="ECO:0007669"/>
    <property type="project" value="TreeGrafter"/>
</dbReference>
<dbReference type="SUPFAM" id="SSF57756">
    <property type="entry name" value="Retrovirus zinc finger-like domains"/>
    <property type="match status" value="4"/>
</dbReference>
<comment type="caution">
    <text evidence="5">The sequence shown here is derived from an EMBL/GenBank/DDBJ whole genome shotgun (WGS) entry which is preliminary data.</text>
</comment>
<evidence type="ECO:0008006" key="7">
    <source>
        <dbReference type="Google" id="ProtNLM"/>
    </source>
</evidence>
<feature type="domain" description="Protein kinase" evidence="3">
    <location>
        <begin position="36"/>
        <end position="304"/>
    </location>
</feature>
<dbReference type="PANTHER" id="PTHR44167">
    <property type="entry name" value="OVARIAN-SPECIFIC SERINE/THREONINE-PROTEIN KINASE LOK-RELATED"/>
    <property type="match status" value="1"/>
</dbReference>
<name>A0A8H5ZSZ5_COCSA</name>